<reference evidence="2" key="1">
    <citation type="journal article" date="2017" name="Nat. Ecol. Evol.">
        <title>Genome expansion and lineage-specific genetic innovations in the forest pathogenic fungi Armillaria.</title>
        <authorList>
            <person name="Sipos G."/>
            <person name="Prasanna A.N."/>
            <person name="Walter M.C."/>
            <person name="O'Connor E."/>
            <person name="Balint B."/>
            <person name="Krizsan K."/>
            <person name="Kiss B."/>
            <person name="Hess J."/>
            <person name="Varga T."/>
            <person name="Slot J."/>
            <person name="Riley R."/>
            <person name="Boka B."/>
            <person name="Rigling D."/>
            <person name="Barry K."/>
            <person name="Lee J."/>
            <person name="Mihaltcheva S."/>
            <person name="LaButti K."/>
            <person name="Lipzen A."/>
            <person name="Waldron R."/>
            <person name="Moloney N.M."/>
            <person name="Sperisen C."/>
            <person name="Kredics L."/>
            <person name="Vagvoelgyi C."/>
            <person name="Patrignani A."/>
            <person name="Fitzpatrick D."/>
            <person name="Nagy I."/>
            <person name="Doyle S."/>
            <person name="Anderson J.B."/>
            <person name="Grigoriev I.V."/>
            <person name="Gueldener U."/>
            <person name="Muensterkoetter M."/>
            <person name="Nagy L.G."/>
        </authorList>
    </citation>
    <scope>NUCLEOTIDE SEQUENCE [LARGE SCALE GENOMIC DNA]</scope>
    <source>
        <strain evidence="2">C18/9</strain>
    </source>
</reference>
<dbReference type="EMBL" id="FUEG01000004">
    <property type="protein sequence ID" value="SJL03590.1"/>
    <property type="molecule type" value="Genomic_DNA"/>
</dbReference>
<dbReference type="AlphaFoldDB" id="A0A284R4F1"/>
<name>A0A284R4F1_ARMOS</name>
<proteinExistence type="predicted"/>
<gene>
    <name evidence="1" type="ORF">ARMOST_06947</name>
</gene>
<evidence type="ECO:0000313" key="2">
    <source>
        <dbReference type="Proteomes" id="UP000219338"/>
    </source>
</evidence>
<protein>
    <submittedName>
        <fullName evidence="1">Uncharacterized protein</fullName>
    </submittedName>
</protein>
<organism evidence="1 2">
    <name type="scientific">Armillaria ostoyae</name>
    <name type="common">Armillaria root rot fungus</name>
    <dbReference type="NCBI Taxonomy" id="47428"/>
    <lineage>
        <taxon>Eukaryota</taxon>
        <taxon>Fungi</taxon>
        <taxon>Dikarya</taxon>
        <taxon>Basidiomycota</taxon>
        <taxon>Agaricomycotina</taxon>
        <taxon>Agaricomycetes</taxon>
        <taxon>Agaricomycetidae</taxon>
        <taxon>Agaricales</taxon>
        <taxon>Marasmiineae</taxon>
        <taxon>Physalacriaceae</taxon>
        <taxon>Armillaria</taxon>
    </lineage>
</organism>
<keyword evidence="2" id="KW-1185">Reference proteome</keyword>
<evidence type="ECO:0000313" key="1">
    <source>
        <dbReference type="EMBL" id="SJL03590.1"/>
    </source>
</evidence>
<sequence>MPSPYSRMTGLTWTESIYNDFDHFNYDEGTFRSYTPKLPGAHRGYTSWEKPDPIPQPIGHYANNAPHLGIKPVLLQPPKPFKGNYDNIEHFLGDCTTYFKMFASFFQLSSQTIPFAASYFEGTAKDWWVYKRQEYWAESDWDPTPPQF</sequence>
<dbReference type="Proteomes" id="UP000219338">
    <property type="component" value="Unassembled WGS sequence"/>
</dbReference>
<dbReference type="OrthoDB" id="3068543at2759"/>
<accession>A0A284R4F1</accession>